<feature type="region of interest" description="Disordered" evidence="1">
    <location>
        <begin position="1"/>
        <end position="22"/>
    </location>
</feature>
<keyword evidence="3" id="KW-1185">Reference proteome</keyword>
<evidence type="ECO:0000313" key="2">
    <source>
        <dbReference type="EMBL" id="EAZ93653.1"/>
    </source>
</evidence>
<protein>
    <submittedName>
        <fullName evidence="2">Uncharacterized protein</fullName>
    </submittedName>
</protein>
<name>A3IIM1_9CHRO</name>
<evidence type="ECO:0000313" key="3">
    <source>
        <dbReference type="Proteomes" id="UP000003781"/>
    </source>
</evidence>
<dbReference type="EMBL" id="AAXW01000002">
    <property type="protein sequence ID" value="EAZ93653.1"/>
    <property type="molecule type" value="Genomic_DNA"/>
</dbReference>
<reference evidence="2 3" key="1">
    <citation type="submission" date="2007-03" db="EMBL/GenBank/DDBJ databases">
        <authorList>
            <person name="Stal L."/>
            <person name="Ferriera S."/>
            <person name="Johnson J."/>
            <person name="Kravitz S."/>
            <person name="Beeson K."/>
            <person name="Sutton G."/>
            <person name="Rogers Y.-H."/>
            <person name="Friedman R."/>
            <person name="Frazier M."/>
            <person name="Venter J.C."/>
        </authorList>
    </citation>
    <scope>NUCLEOTIDE SEQUENCE [LARGE SCALE GENOMIC DNA]</scope>
    <source>
        <strain evidence="2 3">CCY0110</strain>
    </source>
</reference>
<proteinExistence type="predicted"/>
<evidence type="ECO:0000256" key="1">
    <source>
        <dbReference type="SAM" id="MobiDB-lite"/>
    </source>
</evidence>
<dbReference type="AlphaFoldDB" id="A3IIM1"/>
<organism evidence="2 3">
    <name type="scientific">Crocosphaera chwakensis CCY0110</name>
    <dbReference type="NCBI Taxonomy" id="391612"/>
    <lineage>
        <taxon>Bacteria</taxon>
        <taxon>Bacillati</taxon>
        <taxon>Cyanobacteriota</taxon>
        <taxon>Cyanophyceae</taxon>
        <taxon>Oscillatoriophycideae</taxon>
        <taxon>Chroococcales</taxon>
        <taxon>Aphanothecaceae</taxon>
        <taxon>Crocosphaera</taxon>
        <taxon>Crocosphaera chwakensis</taxon>
    </lineage>
</organism>
<accession>A3IIM1</accession>
<dbReference type="Proteomes" id="UP000003781">
    <property type="component" value="Unassembled WGS sequence"/>
</dbReference>
<comment type="caution">
    <text evidence="2">The sequence shown here is derived from an EMBL/GenBank/DDBJ whole genome shotgun (WGS) entry which is preliminary data.</text>
</comment>
<gene>
    <name evidence="2" type="ORF">CY0110_17697</name>
</gene>
<sequence>MLRSYLNHSEPRGFHAPIFGKW</sequence>